<organism evidence="1 2">
    <name type="scientific">Sphingobacterium mizutaii</name>
    <dbReference type="NCBI Taxonomy" id="1010"/>
    <lineage>
        <taxon>Bacteria</taxon>
        <taxon>Pseudomonadati</taxon>
        <taxon>Bacteroidota</taxon>
        <taxon>Sphingobacteriia</taxon>
        <taxon>Sphingobacteriales</taxon>
        <taxon>Sphingobacteriaceae</taxon>
        <taxon>Sphingobacterium</taxon>
    </lineage>
</organism>
<protein>
    <submittedName>
        <fullName evidence="1">Uncharacterized protein</fullName>
    </submittedName>
</protein>
<accession>A0AAJ4X8H9</accession>
<dbReference type="EMBL" id="LT906468">
    <property type="protein sequence ID" value="SNV38289.1"/>
    <property type="molecule type" value="Genomic_DNA"/>
</dbReference>
<evidence type="ECO:0000313" key="1">
    <source>
        <dbReference type="EMBL" id="SNV38289.1"/>
    </source>
</evidence>
<sequence>MSLIGTDNGQRTRNDPLLSVMLEFGTTHVNPYGSGFRLPMRYRYVGAYLDLA</sequence>
<evidence type="ECO:0000313" key="2">
    <source>
        <dbReference type="Proteomes" id="UP000215355"/>
    </source>
</evidence>
<reference evidence="1 2" key="1">
    <citation type="submission" date="2017-06" db="EMBL/GenBank/DDBJ databases">
        <authorList>
            <consortium name="Pathogen Informatics"/>
        </authorList>
    </citation>
    <scope>NUCLEOTIDE SEQUENCE [LARGE SCALE GENOMIC DNA]</scope>
    <source>
        <strain evidence="1 2">NCTC12149</strain>
    </source>
</reference>
<name>A0AAJ4X8H9_9SPHI</name>
<dbReference type="Proteomes" id="UP000215355">
    <property type="component" value="Chromosome 1"/>
</dbReference>
<proteinExistence type="predicted"/>
<dbReference type="KEGG" id="smiz:4412673_00302"/>
<dbReference type="AlphaFoldDB" id="A0AAJ4X8H9"/>
<gene>
    <name evidence="1" type="ORF">SAMEA4412673_00302</name>
</gene>